<dbReference type="InterPro" id="IPR027417">
    <property type="entry name" value="P-loop_NTPase"/>
</dbReference>
<reference evidence="5 6" key="1">
    <citation type="submission" date="2021-03" db="EMBL/GenBank/DDBJ databases">
        <title>Sequencing the genomes of 1000 actinobacteria strains.</title>
        <authorList>
            <person name="Klenk H.-P."/>
        </authorList>
    </citation>
    <scope>NUCLEOTIDE SEQUENCE [LARGE SCALE GENOMIC DNA]</scope>
    <source>
        <strain evidence="5 6">DSM 44580</strain>
    </source>
</reference>
<evidence type="ECO:0000256" key="1">
    <source>
        <dbReference type="ARBA" id="ARBA00022448"/>
    </source>
</evidence>
<dbReference type="SMART" id="SM00382">
    <property type="entry name" value="AAA"/>
    <property type="match status" value="1"/>
</dbReference>
<evidence type="ECO:0000313" key="6">
    <source>
        <dbReference type="Proteomes" id="UP001519363"/>
    </source>
</evidence>
<dbReference type="InterPro" id="IPR003439">
    <property type="entry name" value="ABC_transporter-like_ATP-bd"/>
</dbReference>
<proteinExistence type="predicted"/>
<dbReference type="GO" id="GO:0005524">
    <property type="term" value="F:ATP binding"/>
    <property type="evidence" value="ECO:0007669"/>
    <property type="project" value="UniProtKB-KW"/>
</dbReference>
<keyword evidence="2" id="KW-0547">Nucleotide-binding</keyword>
<dbReference type="InterPro" id="IPR003593">
    <property type="entry name" value="AAA+_ATPase"/>
</dbReference>
<dbReference type="RefSeq" id="WP_086782741.1">
    <property type="nucleotide sequence ID" value="NZ_JAGIOO010000001.1"/>
</dbReference>
<evidence type="ECO:0000256" key="2">
    <source>
        <dbReference type="ARBA" id="ARBA00022741"/>
    </source>
</evidence>
<dbReference type="CDD" id="cd03230">
    <property type="entry name" value="ABC_DR_subfamily_A"/>
    <property type="match status" value="1"/>
</dbReference>
<accession>A0ABS5A4Q8</accession>
<dbReference type="Proteomes" id="UP001519363">
    <property type="component" value="Unassembled WGS sequence"/>
</dbReference>
<organism evidence="5 6">
    <name type="scientific">Crossiella equi</name>
    <dbReference type="NCBI Taxonomy" id="130796"/>
    <lineage>
        <taxon>Bacteria</taxon>
        <taxon>Bacillati</taxon>
        <taxon>Actinomycetota</taxon>
        <taxon>Actinomycetes</taxon>
        <taxon>Pseudonocardiales</taxon>
        <taxon>Pseudonocardiaceae</taxon>
        <taxon>Crossiella</taxon>
    </lineage>
</organism>
<dbReference type="PROSITE" id="PS50893">
    <property type="entry name" value="ABC_TRANSPORTER_2"/>
    <property type="match status" value="1"/>
</dbReference>
<keyword evidence="3 5" id="KW-0067">ATP-binding</keyword>
<dbReference type="InterPro" id="IPR051782">
    <property type="entry name" value="ABC_Transporter_VariousFunc"/>
</dbReference>
<evidence type="ECO:0000259" key="4">
    <source>
        <dbReference type="PROSITE" id="PS50893"/>
    </source>
</evidence>
<comment type="caution">
    <text evidence="5">The sequence shown here is derived from an EMBL/GenBank/DDBJ whole genome shotgun (WGS) entry which is preliminary data.</text>
</comment>
<dbReference type="PANTHER" id="PTHR42939:SF1">
    <property type="entry name" value="ABC TRANSPORTER ATP-BINDING PROTEIN ALBC-RELATED"/>
    <property type="match status" value="1"/>
</dbReference>
<dbReference type="PANTHER" id="PTHR42939">
    <property type="entry name" value="ABC TRANSPORTER ATP-BINDING PROTEIN ALBC-RELATED"/>
    <property type="match status" value="1"/>
</dbReference>
<keyword evidence="1" id="KW-0813">Transport</keyword>
<keyword evidence="6" id="KW-1185">Reference proteome</keyword>
<dbReference type="InterPro" id="IPR017871">
    <property type="entry name" value="ABC_transporter-like_CS"/>
</dbReference>
<evidence type="ECO:0000256" key="3">
    <source>
        <dbReference type="ARBA" id="ARBA00022840"/>
    </source>
</evidence>
<protein>
    <submittedName>
        <fullName evidence="5">ABC-2 type transport system ATP-binding protein</fullName>
    </submittedName>
</protein>
<sequence>MTSTDGPPLRAEDLGKHYGRGWALRDCTLELPAERVVALVGPNGAGKTTLIGLATGLLAPSEGSVRVFGRRPGGRGLPPEVAYLSQRKPLYPDLTVTETLHLGRRLNPTWDQAYAQGLVTAAGVPLKARVGTLSGGQRTRVAIALALGKRPRLVLLDEPLADLDPLARQDTLRTLLGEARREGITVVLSSHVLAELQAACDHLVLLGGGRVRLAGDVERLLAEHWLLTTGARAPAPRGEIVDVQRDSGQVRLLVRTGQPSFGPPWTVSRPGLEDIVLGHMRAARQTEVAA</sequence>
<evidence type="ECO:0000313" key="5">
    <source>
        <dbReference type="EMBL" id="MBP2471562.1"/>
    </source>
</evidence>
<dbReference type="Gene3D" id="3.40.50.300">
    <property type="entry name" value="P-loop containing nucleotide triphosphate hydrolases"/>
    <property type="match status" value="1"/>
</dbReference>
<dbReference type="EMBL" id="JAGIOO010000001">
    <property type="protein sequence ID" value="MBP2471562.1"/>
    <property type="molecule type" value="Genomic_DNA"/>
</dbReference>
<name>A0ABS5A4Q8_9PSEU</name>
<feature type="domain" description="ABC transporter" evidence="4">
    <location>
        <begin position="9"/>
        <end position="233"/>
    </location>
</feature>
<dbReference type="SUPFAM" id="SSF52540">
    <property type="entry name" value="P-loop containing nucleoside triphosphate hydrolases"/>
    <property type="match status" value="1"/>
</dbReference>
<dbReference type="Pfam" id="PF00005">
    <property type="entry name" value="ABC_tran"/>
    <property type="match status" value="1"/>
</dbReference>
<dbReference type="PROSITE" id="PS00211">
    <property type="entry name" value="ABC_TRANSPORTER_1"/>
    <property type="match status" value="1"/>
</dbReference>
<gene>
    <name evidence="5" type="ORF">JOF53_000434</name>
</gene>